<dbReference type="InterPro" id="IPR051413">
    <property type="entry name" value="K/Na_HCN_channel"/>
</dbReference>
<dbReference type="InterPro" id="IPR014710">
    <property type="entry name" value="RmlC-like_jellyroll"/>
</dbReference>
<dbReference type="Gene3D" id="1.10.287.70">
    <property type="match status" value="1"/>
</dbReference>
<feature type="transmembrane region" description="Helical" evidence="2">
    <location>
        <begin position="710"/>
        <end position="730"/>
    </location>
</feature>
<dbReference type="OrthoDB" id="2155407at2759"/>
<dbReference type="InterPro" id="IPR018488">
    <property type="entry name" value="cNMP-bd_CS"/>
</dbReference>
<dbReference type="AlphaFoldDB" id="A0A1Y2C4K2"/>
<feature type="transmembrane region" description="Helical" evidence="2">
    <location>
        <begin position="639"/>
        <end position="660"/>
    </location>
</feature>
<dbReference type="GO" id="GO:0003254">
    <property type="term" value="P:regulation of membrane depolarization"/>
    <property type="evidence" value="ECO:0007669"/>
    <property type="project" value="TreeGrafter"/>
</dbReference>
<proteinExistence type="predicted"/>
<dbReference type="InterPro" id="IPR018490">
    <property type="entry name" value="cNMP-bd_dom_sf"/>
</dbReference>
<dbReference type="SUPFAM" id="SSF81324">
    <property type="entry name" value="Voltage-gated potassium channels"/>
    <property type="match status" value="1"/>
</dbReference>
<dbReference type="InterPro" id="IPR000595">
    <property type="entry name" value="cNMP-bd_dom"/>
</dbReference>
<dbReference type="Pfam" id="PF00027">
    <property type="entry name" value="cNMP_binding"/>
    <property type="match status" value="1"/>
</dbReference>
<gene>
    <name evidence="4" type="ORF">BCR33DRAFT_851967</name>
</gene>
<dbReference type="GO" id="GO:0098855">
    <property type="term" value="C:HCN channel complex"/>
    <property type="evidence" value="ECO:0007669"/>
    <property type="project" value="TreeGrafter"/>
</dbReference>
<evidence type="ECO:0000313" key="5">
    <source>
        <dbReference type="Proteomes" id="UP000193642"/>
    </source>
</evidence>
<feature type="domain" description="Cyclic nucleotide-binding" evidence="3">
    <location>
        <begin position="828"/>
        <end position="932"/>
    </location>
</feature>
<dbReference type="SMART" id="SM00100">
    <property type="entry name" value="cNMP"/>
    <property type="match status" value="1"/>
</dbReference>
<dbReference type="Gene3D" id="1.10.287.630">
    <property type="entry name" value="Helix hairpin bin"/>
    <property type="match status" value="1"/>
</dbReference>
<keyword evidence="2" id="KW-1133">Transmembrane helix</keyword>
<dbReference type="PROSITE" id="PS50042">
    <property type="entry name" value="CNMP_BINDING_3"/>
    <property type="match status" value="1"/>
</dbReference>
<dbReference type="GO" id="GO:0005249">
    <property type="term" value="F:voltage-gated potassium channel activity"/>
    <property type="evidence" value="ECO:0007669"/>
    <property type="project" value="TreeGrafter"/>
</dbReference>
<dbReference type="PANTHER" id="PTHR45689:SF5">
    <property type="entry name" value="I[[H]] CHANNEL, ISOFORM E"/>
    <property type="match status" value="1"/>
</dbReference>
<evidence type="ECO:0000256" key="2">
    <source>
        <dbReference type="SAM" id="Phobius"/>
    </source>
</evidence>
<evidence type="ECO:0000259" key="3">
    <source>
        <dbReference type="PROSITE" id="PS50042"/>
    </source>
</evidence>
<organism evidence="4 5">
    <name type="scientific">Rhizoclosmatium globosum</name>
    <dbReference type="NCBI Taxonomy" id="329046"/>
    <lineage>
        <taxon>Eukaryota</taxon>
        <taxon>Fungi</taxon>
        <taxon>Fungi incertae sedis</taxon>
        <taxon>Chytridiomycota</taxon>
        <taxon>Chytridiomycota incertae sedis</taxon>
        <taxon>Chytridiomycetes</taxon>
        <taxon>Chytridiales</taxon>
        <taxon>Chytriomycetaceae</taxon>
        <taxon>Rhizoclosmatium</taxon>
    </lineage>
</organism>
<feature type="compositionally biased region" description="Polar residues" evidence="1">
    <location>
        <begin position="138"/>
        <end position="148"/>
    </location>
</feature>
<dbReference type="CDD" id="cd00038">
    <property type="entry name" value="CAP_ED"/>
    <property type="match status" value="1"/>
</dbReference>
<dbReference type="GO" id="GO:0035725">
    <property type="term" value="P:sodium ion transmembrane transport"/>
    <property type="evidence" value="ECO:0007669"/>
    <property type="project" value="TreeGrafter"/>
</dbReference>
<evidence type="ECO:0000313" key="4">
    <source>
        <dbReference type="EMBL" id="ORY41958.1"/>
    </source>
</evidence>
<accession>A0A1Y2C4K2</accession>
<dbReference type="PROSITE" id="PS00889">
    <property type="entry name" value="CNMP_BINDING_2"/>
    <property type="match status" value="1"/>
</dbReference>
<keyword evidence="2" id="KW-0472">Membrane</keyword>
<dbReference type="PANTHER" id="PTHR45689">
    <property type="entry name" value="I[[H]] CHANNEL, ISOFORM E"/>
    <property type="match status" value="1"/>
</dbReference>
<dbReference type="Proteomes" id="UP000193642">
    <property type="component" value="Unassembled WGS sequence"/>
</dbReference>
<dbReference type="EMBL" id="MCGO01000030">
    <property type="protein sequence ID" value="ORY41958.1"/>
    <property type="molecule type" value="Genomic_DNA"/>
</dbReference>
<feature type="region of interest" description="Disordered" evidence="1">
    <location>
        <begin position="135"/>
        <end position="161"/>
    </location>
</feature>
<feature type="transmembrane region" description="Helical" evidence="2">
    <location>
        <begin position="575"/>
        <end position="594"/>
    </location>
</feature>
<keyword evidence="2" id="KW-0812">Transmembrane</keyword>
<reference evidence="4 5" key="1">
    <citation type="submission" date="2016-07" db="EMBL/GenBank/DDBJ databases">
        <title>Pervasive Adenine N6-methylation of Active Genes in Fungi.</title>
        <authorList>
            <consortium name="DOE Joint Genome Institute"/>
            <person name="Mondo S.J."/>
            <person name="Dannebaum R.O."/>
            <person name="Kuo R.C."/>
            <person name="Labutti K."/>
            <person name="Haridas S."/>
            <person name="Kuo A."/>
            <person name="Salamov A."/>
            <person name="Ahrendt S.R."/>
            <person name="Lipzen A."/>
            <person name="Sullivan W."/>
            <person name="Andreopoulos W.B."/>
            <person name="Clum A."/>
            <person name="Lindquist E."/>
            <person name="Daum C."/>
            <person name="Ramamoorthy G.K."/>
            <person name="Gryganskyi A."/>
            <person name="Culley D."/>
            <person name="Magnuson J.K."/>
            <person name="James T.Y."/>
            <person name="O'Malley M.A."/>
            <person name="Stajich J.E."/>
            <person name="Spatafora J.W."/>
            <person name="Visel A."/>
            <person name="Grigoriev I.V."/>
        </authorList>
    </citation>
    <scope>NUCLEOTIDE SEQUENCE [LARGE SCALE GENOMIC DNA]</scope>
    <source>
        <strain evidence="4 5">JEL800</strain>
    </source>
</reference>
<feature type="transmembrane region" description="Helical" evidence="2">
    <location>
        <begin position="680"/>
        <end position="698"/>
    </location>
</feature>
<sequence length="948" mass="105374">MIDNTAVHSALLQSILELKSEVNTKADKLIILLHQVFPSSTSARQRPLNHNTELHVIPRPVQISSTSLKSNHLDFGLRWDIADFAAPTEVNNSAPPPLFKVKTSTSANISSLSITKRSATGGSGTHIPEFAAFRQKKQGSSTSIASSQVERRAKSPLLVRKHMGPVDLKTIDSGILSPSSERIDSLRSQALLQASNTSGLNKKDSTQSSSLNRAVNKIKTQDLNTMNSLQQSHSLQSDGTGGVASLDRRGTLNNYGTLVNHGGTGVNIFPQDELIDAVSMAPRISVTEVISQPNTTLPHNSHPPESKIQLSSVSSLDANASVGSFNSQEMQDFIHEVQAMKAAGPTDEHSQKKAVASRRGSYDQKPLGPTSPRESVISRVTDVASPYATLERTKLLPSSIKYANVTNQSSVHRAPPVASTMTFSINSGNEPDALPKTTLSGLIYDIFSYSCLIPAYDSKGRRITLDQFDSSDFDGISFRTNGLHPKSILITYVDFFMVIVYVTCLAEVPFVIGFNSVLPDFYGKYFSIIITVVFCLDSLVQLSTPNSHIGKTTIYSIREYESLRPFLKAWIREWLTSYLLLDLVSIIPFCAILGQDTSWLRLLRLVRILRLGQITTRCAIFTRVKLFVEERIGVASAKILPIGIGIIVFLHYNACAIFYAGQMNGFLGWSQYWVQTQTETVWDSYLWCFVLAVGNLFPMSYKPQTKMEQFFAILFIFVGAGVYAVLVGYISSAAISVDNSGRLYNQKMEELKDYITWRQLNNETKDKLISYYETKYRGKYFEEDTLLGDMNEALRTEIALHNTFDLITKVPFLRRSAGDGRDEIFYARIASFLHIRYYIAGDCVTKEGDSGADMFFILSGKLDIVIGGEVYKSLYDGAYFGEVALINKVLRTATVQAKMPSVLYRLTYQDFHTVINEFSDIKARIAELAQERERMLMKVGAVALEKRS</sequence>
<comment type="caution">
    <text evidence="4">The sequence shown here is derived from an EMBL/GenBank/DDBJ whole genome shotgun (WGS) entry which is preliminary data.</text>
</comment>
<feature type="region of interest" description="Disordered" evidence="1">
    <location>
        <begin position="341"/>
        <end position="374"/>
    </location>
</feature>
<dbReference type="Gene3D" id="2.60.120.10">
    <property type="entry name" value="Jelly Rolls"/>
    <property type="match status" value="1"/>
</dbReference>
<evidence type="ECO:0000256" key="1">
    <source>
        <dbReference type="SAM" id="MobiDB-lite"/>
    </source>
</evidence>
<feature type="transmembrane region" description="Helical" evidence="2">
    <location>
        <begin position="495"/>
        <end position="518"/>
    </location>
</feature>
<dbReference type="SUPFAM" id="SSF51206">
    <property type="entry name" value="cAMP-binding domain-like"/>
    <property type="match status" value="1"/>
</dbReference>
<keyword evidence="5" id="KW-1185">Reference proteome</keyword>
<protein>
    <recommendedName>
        <fullName evidence="3">Cyclic nucleotide-binding domain-containing protein</fullName>
    </recommendedName>
</protein>
<feature type="transmembrane region" description="Helical" evidence="2">
    <location>
        <begin position="525"/>
        <end position="543"/>
    </location>
</feature>
<name>A0A1Y2C4K2_9FUNG</name>